<keyword evidence="4" id="KW-0808">Transferase</keyword>
<dbReference type="Gene3D" id="3.90.550.10">
    <property type="entry name" value="Spore Coat Polysaccharide Biosynthesis Protein SpsA, Chain A"/>
    <property type="match status" value="1"/>
</dbReference>
<dbReference type="PANTHER" id="PTHR43646:SF2">
    <property type="entry name" value="GLYCOSYLTRANSFERASE 2-LIKE DOMAIN-CONTAINING PROTEIN"/>
    <property type="match status" value="1"/>
</dbReference>
<dbReference type="EMBL" id="MHTV01000042">
    <property type="protein sequence ID" value="OHA65749.1"/>
    <property type="molecule type" value="Genomic_DNA"/>
</dbReference>
<comment type="subcellular location">
    <subcellularLocation>
        <location evidence="1">Cell membrane</location>
    </subcellularLocation>
</comment>
<dbReference type="Pfam" id="PF00535">
    <property type="entry name" value="Glycos_transf_2"/>
    <property type="match status" value="1"/>
</dbReference>
<dbReference type="SUPFAM" id="SSF53448">
    <property type="entry name" value="Nucleotide-diphospho-sugar transferases"/>
    <property type="match status" value="1"/>
</dbReference>
<protein>
    <recommendedName>
        <fullName evidence="6">Glycosyltransferase 2-like domain-containing protein</fullName>
    </recommendedName>
</protein>
<sequence length="248" mass="28902">MIKELSIVIPALNEEKYLPKLLNSIASQNFQGKLQVIVVDGHSQDHTVSEARKFHTQLQDLQILQVHRGLPYQRNRGAEKAIYTYLLFLDADIVLPHNFLNTLSQKTPRSEKFVGFVFHLPLKFNLLDYLFIVIAFTFISLARLFGDPLNGGSFIFTTKRNHESINGFKEGVIIGEDIDYLRRSRKNGAAFHLYYHPYVFASPRRLRKEGRMKLLLLWGRCYLHIKKHGPIYSEEKFKYPYGHYSDEV</sequence>
<evidence type="ECO:0000256" key="5">
    <source>
        <dbReference type="ARBA" id="ARBA00023136"/>
    </source>
</evidence>
<dbReference type="InterPro" id="IPR001173">
    <property type="entry name" value="Glyco_trans_2-like"/>
</dbReference>
<name>A0A1G2R047_9BACT</name>
<evidence type="ECO:0000256" key="3">
    <source>
        <dbReference type="ARBA" id="ARBA00022676"/>
    </source>
</evidence>
<dbReference type="PANTHER" id="PTHR43646">
    <property type="entry name" value="GLYCOSYLTRANSFERASE"/>
    <property type="match status" value="1"/>
</dbReference>
<organism evidence="7 8">
    <name type="scientific">Candidatus Wildermuthbacteria bacterium RIFCSPHIGHO2_02_FULL_45_25</name>
    <dbReference type="NCBI Taxonomy" id="1802450"/>
    <lineage>
        <taxon>Bacteria</taxon>
        <taxon>Candidatus Wildermuthiibacteriota</taxon>
    </lineage>
</organism>
<dbReference type="GO" id="GO:0005886">
    <property type="term" value="C:plasma membrane"/>
    <property type="evidence" value="ECO:0007669"/>
    <property type="project" value="UniProtKB-SubCell"/>
</dbReference>
<evidence type="ECO:0000256" key="4">
    <source>
        <dbReference type="ARBA" id="ARBA00022679"/>
    </source>
</evidence>
<evidence type="ECO:0000313" key="7">
    <source>
        <dbReference type="EMBL" id="OHA65749.1"/>
    </source>
</evidence>
<evidence type="ECO:0000256" key="1">
    <source>
        <dbReference type="ARBA" id="ARBA00004236"/>
    </source>
</evidence>
<gene>
    <name evidence="7" type="ORF">A3C04_02430</name>
</gene>
<reference evidence="7 8" key="1">
    <citation type="journal article" date="2016" name="Nat. Commun.">
        <title>Thousands of microbial genomes shed light on interconnected biogeochemical processes in an aquifer system.</title>
        <authorList>
            <person name="Anantharaman K."/>
            <person name="Brown C.T."/>
            <person name="Hug L.A."/>
            <person name="Sharon I."/>
            <person name="Castelle C.J."/>
            <person name="Probst A.J."/>
            <person name="Thomas B.C."/>
            <person name="Singh A."/>
            <person name="Wilkins M.J."/>
            <person name="Karaoz U."/>
            <person name="Brodie E.L."/>
            <person name="Williams K.H."/>
            <person name="Hubbard S.S."/>
            <person name="Banfield J.F."/>
        </authorList>
    </citation>
    <scope>NUCLEOTIDE SEQUENCE [LARGE SCALE GENOMIC DNA]</scope>
</reference>
<comment type="caution">
    <text evidence="7">The sequence shown here is derived from an EMBL/GenBank/DDBJ whole genome shotgun (WGS) entry which is preliminary data.</text>
</comment>
<feature type="domain" description="Glycosyltransferase 2-like" evidence="6">
    <location>
        <begin position="6"/>
        <end position="105"/>
    </location>
</feature>
<keyword evidence="2" id="KW-1003">Cell membrane</keyword>
<proteinExistence type="predicted"/>
<keyword evidence="3" id="KW-0328">Glycosyltransferase</keyword>
<accession>A0A1G2R047</accession>
<dbReference type="InterPro" id="IPR029044">
    <property type="entry name" value="Nucleotide-diphossugar_trans"/>
</dbReference>
<dbReference type="GO" id="GO:0016757">
    <property type="term" value="F:glycosyltransferase activity"/>
    <property type="evidence" value="ECO:0007669"/>
    <property type="project" value="UniProtKB-KW"/>
</dbReference>
<evidence type="ECO:0000313" key="8">
    <source>
        <dbReference type="Proteomes" id="UP000178092"/>
    </source>
</evidence>
<dbReference type="Proteomes" id="UP000178092">
    <property type="component" value="Unassembled WGS sequence"/>
</dbReference>
<keyword evidence="5" id="KW-0472">Membrane</keyword>
<evidence type="ECO:0000256" key="2">
    <source>
        <dbReference type="ARBA" id="ARBA00022475"/>
    </source>
</evidence>
<dbReference type="AlphaFoldDB" id="A0A1G2R047"/>
<evidence type="ECO:0000259" key="6">
    <source>
        <dbReference type="Pfam" id="PF00535"/>
    </source>
</evidence>